<dbReference type="CDD" id="cd06577">
    <property type="entry name" value="PASTA_pknB"/>
    <property type="match status" value="3"/>
</dbReference>
<reference evidence="14 15" key="1">
    <citation type="journal article" date="2015" name="Genome Announc.">
        <title>Expanding the biotechnology potential of lactobacilli through comparative genomics of 213 strains and associated genera.</title>
        <authorList>
            <person name="Sun Z."/>
            <person name="Harris H.M."/>
            <person name="McCann A."/>
            <person name="Guo C."/>
            <person name="Argimon S."/>
            <person name="Zhang W."/>
            <person name="Yang X."/>
            <person name="Jeffery I.B."/>
            <person name="Cooney J.C."/>
            <person name="Kagawa T.F."/>
            <person name="Liu W."/>
            <person name="Song Y."/>
            <person name="Salvetti E."/>
            <person name="Wrobel A."/>
            <person name="Rasinkangas P."/>
            <person name="Parkhill J."/>
            <person name="Rea M.C."/>
            <person name="O'Sullivan O."/>
            <person name="Ritari J."/>
            <person name="Douillard F.P."/>
            <person name="Paul Ross R."/>
            <person name="Yang R."/>
            <person name="Briner A.E."/>
            <person name="Felis G.E."/>
            <person name="de Vos W.M."/>
            <person name="Barrangou R."/>
            <person name="Klaenhammer T.R."/>
            <person name="Caufield P.W."/>
            <person name="Cui Y."/>
            <person name="Zhang H."/>
            <person name="O'Toole P.W."/>
        </authorList>
    </citation>
    <scope>NUCLEOTIDE SEQUENCE [LARGE SCALE GENOMIC DNA]</scope>
    <source>
        <strain evidence="14 15">DSM 22697</strain>
    </source>
</reference>
<dbReference type="PROSITE" id="PS00107">
    <property type="entry name" value="PROTEIN_KINASE_ATP"/>
    <property type="match status" value="1"/>
</dbReference>
<dbReference type="GO" id="GO:0004674">
    <property type="term" value="F:protein serine/threonine kinase activity"/>
    <property type="evidence" value="ECO:0007669"/>
    <property type="project" value="UniProtKB-KW"/>
</dbReference>
<dbReference type="SUPFAM" id="SSF56112">
    <property type="entry name" value="Protein kinase-like (PK-like)"/>
    <property type="match status" value="1"/>
</dbReference>
<dbReference type="Pfam" id="PF00069">
    <property type="entry name" value="Pkinase"/>
    <property type="match status" value="1"/>
</dbReference>
<feature type="domain" description="Protein kinase" evidence="12">
    <location>
        <begin position="12"/>
        <end position="272"/>
    </location>
</feature>
<dbReference type="Gene3D" id="2.60.40.2560">
    <property type="match status" value="1"/>
</dbReference>
<feature type="region of interest" description="Disordered" evidence="10">
    <location>
        <begin position="545"/>
        <end position="588"/>
    </location>
</feature>
<evidence type="ECO:0000313" key="15">
    <source>
        <dbReference type="Proteomes" id="UP000050865"/>
    </source>
</evidence>
<dbReference type="SMART" id="SM00220">
    <property type="entry name" value="S_TKc"/>
    <property type="match status" value="1"/>
</dbReference>
<feature type="binding site" evidence="9">
    <location>
        <position position="41"/>
    </location>
    <ligand>
        <name>ATP</name>
        <dbReference type="ChEBI" id="CHEBI:30616"/>
    </ligand>
</feature>
<feature type="compositionally biased region" description="Low complexity" evidence="10">
    <location>
        <begin position="301"/>
        <end position="319"/>
    </location>
</feature>
<feature type="domain" description="PASTA" evidence="13">
    <location>
        <begin position="433"/>
        <end position="500"/>
    </location>
</feature>
<feature type="compositionally biased region" description="Low complexity" evidence="10">
    <location>
        <begin position="572"/>
        <end position="582"/>
    </location>
</feature>
<evidence type="ECO:0000256" key="9">
    <source>
        <dbReference type="PROSITE-ProRule" id="PRU10141"/>
    </source>
</evidence>
<sequence>MIEPGYILNERYKLLKTLGEGGMANVYLAHDLILDRDVAVKVLRLDLQNDPDTKRRFQREAMATTELVHPNIVSIYDVGESNDQQYLVMEYVRGSDLKKYIVEHFPIPYQRVIDIMEQILAGIQVAHDHNIIHRDLKPQNIMIDQDGNAKITDFGIAVALSDNSMTQTNSLLGSVHYLSPEQARGSMPTKQSDIYALGIILFEMLTGTVPFEGDSAVSIALKHFQEDMPSVREFDPRIPQALENVVLKATAKDPANRYTSADAMAADLKTSLSPARAHEEKFVPDATDLDETKVMPMVGSTAAEQQVQAATTAPTTRETASPDDSSQKRPKQAGKHGWRKYWPFVLAGVIVAAIILFVVLSLTGGSKEATVPMLSGMSRTQAESALEAANLELGKETKRASSKVAKNRVIESDPDAGSTVKAGSSVDIVVSSGDKKYQLEDYVGDEYATIKARLEKAGFTVKRKRRTSVDIPAGEIMAQSLDAGTSVVPSGQTITFTVSSGSATFAMPDFSGQTEDQVSAWASTHGMVLKIDTAYNDSVASGQLISQDPQAGSDLHRGDTLNVTFSKGKDPASASSSSSASSDTTKTATRTVALEYVPSATSTSDSDSSSSDTANKITIYLQDSTHSLGSVYKTMTITANQSITLNFTLKNGQTGAYRIENNGSVVQSEDNISGD</sequence>
<comment type="caution">
    <text evidence="14">The sequence shown here is derived from an EMBL/GenBank/DDBJ whole genome shotgun (WGS) entry which is preliminary data.</text>
</comment>
<evidence type="ECO:0000259" key="13">
    <source>
        <dbReference type="PROSITE" id="PS51178"/>
    </source>
</evidence>
<keyword evidence="4 9" id="KW-0547">Nucleotide-binding</keyword>
<dbReference type="EC" id="2.7.11.1" evidence="1"/>
<evidence type="ECO:0000313" key="14">
    <source>
        <dbReference type="EMBL" id="KRN24772.1"/>
    </source>
</evidence>
<dbReference type="InterPro" id="IPR005543">
    <property type="entry name" value="PASTA_dom"/>
</dbReference>
<feature type="domain" description="PASTA" evidence="13">
    <location>
        <begin position="365"/>
        <end position="432"/>
    </location>
</feature>
<dbReference type="Proteomes" id="UP000050865">
    <property type="component" value="Unassembled WGS sequence"/>
</dbReference>
<keyword evidence="11" id="KW-0472">Membrane</keyword>
<evidence type="ECO:0000256" key="2">
    <source>
        <dbReference type="ARBA" id="ARBA00022527"/>
    </source>
</evidence>
<evidence type="ECO:0000256" key="1">
    <source>
        <dbReference type="ARBA" id="ARBA00012513"/>
    </source>
</evidence>
<dbReference type="InterPro" id="IPR008271">
    <property type="entry name" value="Ser/Thr_kinase_AS"/>
</dbReference>
<dbReference type="Gene3D" id="3.30.200.20">
    <property type="entry name" value="Phosphorylase Kinase, domain 1"/>
    <property type="match status" value="1"/>
</dbReference>
<dbReference type="SMART" id="SM00740">
    <property type="entry name" value="PASTA"/>
    <property type="match status" value="3"/>
</dbReference>
<protein>
    <recommendedName>
        <fullName evidence="1">non-specific serine/threonine protein kinase</fullName>
        <ecNumber evidence="1">2.7.11.1</ecNumber>
    </recommendedName>
</protein>
<keyword evidence="15" id="KW-1185">Reference proteome</keyword>
<dbReference type="Pfam" id="PF03793">
    <property type="entry name" value="PASTA"/>
    <property type="match status" value="3"/>
</dbReference>
<feature type="domain" description="PASTA" evidence="13">
    <location>
        <begin position="501"/>
        <end position="567"/>
    </location>
</feature>
<dbReference type="NCBIfam" id="NF033483">
    <property type="entry name" value="PknB_PASTA_kin"/>
    <property type="match status" value="1"/>
</dbReference>
<keyword evidence="6 9" id="KW-0067">ATP-binding</keyword>
<dbReference type="EMBL" id="AYZJ01000022">
    <property type="protein sequence ID" value="KRN24772.1"/>
    <property type="molecule type" value="Genomic_DNA"/>
</dbReference>
<comment type="catalytic activity">
    <reaction evidence="7">
        <text>L-threonyl-[protein] + ATP = O-phospho-L-threonyl-[protein] + ADP + H(+)</text>
        <dbReference type="Rhea" id="RHEA:46608"/>
        <dbReference type="Rhea" id="RHEA-COMP:11060"/>
        <dbReference type="Rhea" id="RHEA-COMP:11605"/>
        <dbReference type="ChEBI" id="CHEBI:15378"/>
        <dbReference type="ChEBI" id="CHEBI:30013"/>
        <dbReference type="ChEBI" id="CHEBI:30616"/>
        <dbReference type="ChEBI" id="CHEBI:61977"/>
        <dbReference type="ChEBI" id="CHEBI:456216"/>
        <dbReference type="EC" id="2.7.11.1"/>
    </reaction>
</comment>
<dbReference type="CDD" id="cd14014">
    <property type="entry name" value="STKc_PknB_like"/>
    <property type="match status" value="1"/>
</dbReference>
<keyword evidence="3" id="KW-0808">Transferase</keyword>
<evidence type="ECO:0000259" key="12">
    <source>
        <dbReference type="PROSITE" id="PS50011"/>
    </source>
</evidence>
<dbReference type="Gene3D" id="1.10.510.10">
    <property type="entry name" value="Transferase(Phosphotransferase) domain 1"/>
    <property type="match status" value="1"/>
</dbReference>
<evidence type="ECO:0000256" key="8">
    <source>
        <dbReference type="ARBA" id="ARBA00048679"/>
    </source>
</evidence>
<evidence type="ECO:0000256" key="11">
    <source>
        <dbReference type="SAM" id="Phobius"/>
    </source>
</evidence>
<dbReference type="FunFam" id="1.10.510.10:FF:000021">
    <property type="entry name" value="Serine/threonine protein kinase"/>
    <property type="match status" value="1"/>
</dbReference>
<proteinExistence type="predicted"/>
<keyword evidence="2" id="KW-0723">Serine/threonine-protein kinase</keyword>
<evidence type="ECO:0000256" key="6">
    <source>
        <dbReference type="ARBA" id="ARBA00022840"/>
    </source>
</evidence>
<dbReference type="PROSITE" id="PS00108">
    <property type="entry name" value="PROTEIN_KINASE_ST"/>
    <property type="match status" value="1"/>
</dbReference>
<evidence type="ECO:0000256" key="4">
    <source>
        <dbReference type="ARBA" id="ARBA00022741"/>
    </source>
</evidence>
<dbReference type="PROSITE" id="PS51178">
    <property type="entry name" value="PASTA"/>
    <property type="match status" value="3"/>
</dbReference>
<dbReference type="AlphaFoldDB" id="A0A0R2FKM3"/>
<feature type="region of interest" description="Disordered" evidence="10">
    <location>
        <begin position="301"/>
        <end position="334"/>
    </location>
</feature>
<accession>A0A0R2FKM3</accession>
<gene>
    <name evidence="14" type="ORF">FC75_GL001144</name>
</gene>
<keyword evidence="11" id="KW-0812">Transmembrane</keyword>
<keyword evidence="5" id="KW-0418">Kinase</keyword>
<dbReference type="InterPro" id="IPR011009">
    <property type="entry name" value="Kinase-like_dom_sf"/>
</dbReference>
<feature type="transmembrane region" description="Helical" evidence="11">
    <location>
        <begin position="341"/>
        <end position="362"/>
    </location>
</feature>
<dbReference type="PATRIC" id="fig|1423730.4.peg.1199"/>
<evidence type="ECO:0000256" key="3">
    <source>
        <dbReference type="ARBA" id="ARBA00022679"/>
    </source>
</evidence>
<evidence type="ECO:0000256" key="10">
    <source>
        <dbReference type="SAM" id="MobiDB-lite"/>
    </source>
</evidence>
<dbReference type="STRING" id="1423730.FC75_GL001144"/>
<organism evidence="14 15">
    <name type="scientific">Lacticaseibacillus camelliae DSM 22697 = JCM 13995</name>
    <dbReference type="NCBI Taxonomy" id="1423730"/>
    <lineage>
        <taxon>Bacteria</taxon>
        <taxon>Bacillati</taxon>
        <taxon>Bacillota</taxon>
        <taxon>Bacilli</taxon>
        <taxon>Lactobacillales</taxon>
        <taxon>Lactobacillaceae</taxon>
        <taxon>Lacticaseibacillus</taxon>
    </lineage>
</organism>
<dbReference type="PROSITE" id="PS50011">
    <property type="entry name" value="PROTEIN_KINASE_DOM"/>
    <property type="match status" value="1"/>
</dbReference>
<name>A0A0R2FKM3_9LACO</name>
<dbReference type="InterPro" id="IPR017441">
    <property type="entry name" value="Protein_kinase_ATP_BS"/>
</dbReference>
<dbReference type="InterPro" id="IPR000719">
    <property type="entry name" value="Prot_kinase_dom"/>
</dbReference>
<dbReference type="FunFam" id="3.30.200.20:FF:000035">
    <property type="entry name" value="Serine/threonine protein kinase Stk1"/>
    <property type="match status" value="1"/>
</dbReference>
<dbReference type="RefSeq" id="WP_056989174.1">
    <property type="nucleotide sequence ID" value="NZ_AYZJ01000022.1"/>
</dbReference>
<evidence type="ECO:0000256" key="7">
    <source>
        <dbReference type="ARBA" id="ARBA00047899"/>
    </source>
</evidence>
<dbReference type="GO" id="GO:0005524">
    <property type="term" value="F:ATP binding"/>
    <property type="evidence" value="ECO:0007669"/>
    <property type="project" value="UniProtKB-UniRule"/>
</dbReference>
<keyword evidence="11" id="KW-1133">Transmembrane helix</keyword>
<dbReference type="PANTHER" id="PTHR43289">
    <property type="entry name" value="MITOGEN-ACTIVATED PROTEIN KINASE KINASE KINASE 20-RELATED"/>
    <property type="match status" value="1"/>
</dbReference>
<evidence type="ECO:0000256" key="5">
    <source>
        <dbReference type="ARBA" id="ARBA00022777"/>
    </source>
</evidence>
<comment type="catalytic activity">
    <reaction evidence="8">
        <text>L-seryl-[protein] + ATP = O-phospho-L-seryl-[protein] + ADP + H(+)</text>
        <dbReference type="Rhea" id="RHEA:17989"/>
        <dbReference type="Rhea" id="RHEA-COMP:9863"/>
        <dbReference type="Rhea" id="RHEA-COMP:11604"/>
        <dbReference type="ChEBI" id="CHEBI:15378"/>
        <dbReference type="ChEBI" id="CHEBI:29999"/>
        <dbReference type="ChEBI" id="CHEBI:30616"/>
        <dbReference type="ChEBI" id="CHEBI:83421"/>
        <dbReference type="ChEBI" id="CHEBI:456216"/>
        <dbReference type="EC" id="2.7.11.1"/>
    </reaction>
</comment>
<dbReference type="Gene3D" id="3.30.10.20">
    <property type="match status" value="3"/>
</dbReference>
<dbReference type="PANTHER" id="PTHR43289:SF34">
    <property type="entry name" value="SERINE_THREONINE-PROTEIN KINASE YBDM-RELATED"/>
    <property type="match status" value="1"/>
</dbReference>